<keyword evidence="3" id="KW-1185">Reference proteome</keyword>
<dbReference type="EMBL" id="JARKIB010000247">
    <property type="protein sequence ID" value="KAJ7719817.1"/>
    <property type="molecule type" value="Genomic_DNA"/>
</dbReference>
<comment type="caution">
    <text evidence="2">The sequence shown here is derived from an EMBL/GenBank/DDBJ whole genome shotgun (WGS) entry which is preliminary data.</text>
</comment>
<dbReference type="Proteomes" id="UP001215598">
    <property type="component" value="Unassembled WGS sequence"/>
</dbReference>
<dbReference type="AlphaFoldDB" id="A0AAD7MJ79"/>
<gene>
    <name evidence="2" type="ORF">B0H16DRAFT_1605662</name>
</gene>
<protein>
    <recommendedName>
        <fullName evidence="4">Myb/SANT-like domain-containing protein</fullName>
    </recommendedName>
</protein>
<feature type="compositionally biased region" description="Low complexity" evidence="1">
    <location>
        <begin position="160"/>
        <end position="171"/>
    </location>
</feature>
<evidence type="ECO:0000313" key="3">
    <source>
        <dbReference type="Proteomes" id="UP001215598"/>
    </source>
</evidence>
<accession>A0AAD7MJ79</accession>
<evidence type="ECO:0008006" key="4">
    <source>
        <dbReference type="Google" id="ProtNLM"/>
    </source>
</evidence>
<name>A0AAD7MJ79_9AGAR</name>
<feature type="compositionally biased region" description="Low complexity" evidence="1">
    <location>
        <begin position="188"/>
        <end position="205"/>
    </location>
</feature>
<proteinExistence type="predicted"/>
<evidence type="ECO:0000313" key="2">
    <source>
        <dbReference type="EMBL" id="KAJ7719817.1"/>
    </source>
</evidence>
<evidence type="ECO:0000256" key="1">
    <source>
        <dbReference type="SAM" id="MobiDB-lite"/>
    </source>
</evidence>
<reference evidence="2" key="1">
    <citation type="submission" date="2023-03" db="EMBL/GenBank/DDBJ databases">
        <title>Massive genome expansion in bonnet fungi (Mycena s.s.) driven by repeated elements and novel gene families across ecological guilds.</title>
        <authorList>
            <consortium name="Lawrence Berkeley National Laboratory"/>
            <person name="Harder C.B."/>
            <person name="Miyauchi S."/>
            <person name="Viragh M."/>
            <person name="Kuo A."/>
            <person name="Thoen E."/>
            <person name="Andreopoulos B."/>
            <person name="Lu D."/>
            <person name="Skrede I."/>
            <person name="Drula E."/>
            <person name="Henrissat B."/>
            <person name="Morin E."/>
            <person name="Kohler A."/>
            <person name="Barry K."/>
            <person name="LaButti K."/>
            <person name="Morin E."/>
            <person name="Salamov A."/>
            <person name="Lipzen A."/>
            <person name="Mereny Z."/>
            <person name="Hegedus B."/>
            <person name="Baldrian P."/>
            <person name="Stursova M."/>
            <person name="Weitz H."/>
            <person name="Taylor A."/>
            <person name="Grigoriev I.V."/>
            <person name="Nagy L.G."/>
            <person name="Martin F."/>
            <person name="Kauserud H."/>
        </authorList>
    </citation>
    <scope>NUCLEOTIDE SEQUENCE</scope>
    <source>
        <strain evidence="2">CBHHK182m</strain>
    </source>
</reference>
<sequence>MSPRGESCDWTFDPTDKPALVAYFKTIKDKIGQGGSWDQTSLESAAMHMAERGPPLKGAPKTAGSIKGVWAGMKKIHDTLVLVLAKHYPGASGWTYNQEKGFSVTADSHAEWNTFIKQHGVFRPFATQGWDIFDNVKDILPTRARGVHVFNAAIPPATPSQAFDDASQSQQLHLPGDDNDFDDPPSPSQLLNPSQSQPFSDYWSQTQSQLSQLISNWSQTLSQPSQPVGDWSHLAPPPQPCLPARPLGPVPTTPDTVATPSTAARPAVPLPAVALRTASGGVKRAASDEFQTPWAAKRGKTSGADALLAISGSVDRVGDAMRDCFMPQKSSALSPTKQIERARKLAIEDQEIGMLTSRERVTLNLIFTRDSTVADAYVAETTSEGRSALAEVLIERF</sequence>
<organism evidence="2 3">
    <name type="scientific">Mycena metata</name>
    <dbReference type="NCBI Taxonomy" id="1033252"/>
    <lineage>
        <taxon>Eukaryota</taxon>
        <taxon>Fungi</taxon>
        <taxon>Dikarya</taxon>
        <taxon>Basidiomycota</taxon>
        <taxon>Agaricomycotina</taxon>
        <taxon>Agaricomycetes</taxon>
        <taxon>Agaricomycetidae</taxon>
        <taxon>Agaricales</taxon>
        <taxon>Marasmiineae</taxon>
        <taxon>Mycenaceae</taxon>
        <taxon>Mycena</taxon>
    </lineage>
</organism>
<feature type="region of interest" description="Disordered" evidence="1">
    <location>
        <begin position="157"/>
        <end position="205"/>
    </location>
</feature>